<dbReference type="Gene3D" id="1.10.260.40">
    <property type="entry name" value="lambda repressor-like DNA-binding domains"/>
    <property type="match status" value="1"/>
</dbReference>
<sequence length="90" mass="10399">MRLNIKDKMKEKNLNRHQLSMLINVGYPTINAIYNGKTASISFEILESICRVLECTPNDIIISDDPTVSRLLLYADKIQRDEQKEKDDSE</sequence>
<name>A0A3E2NB85_9FIRM</name>
<evidence type="ECO:0000313" key="3">
    <source>
        <dbReference type="Proteomes" id="UP000260680"/>
    </source>
</evidence>
<dbReference type="GO" id="GO:0003677">
    <property type="term" value="F:DNA binding"/>
    <property type="evidence" value="ECO:0007669"/>
    <property type="project" value="InterPro"/>
</dbReference>
<dbReference type="CDD" id="cd00093">
    <property type="entry name" value="HTH_XRE"/>
    <property type="match status" value="1"/>
</dbReference>
<dbReference type="SMART" id="SM00530">
    <property type="entry name" value="HTH_XRE"/>
    <property type="match status" value="1"/>
</dbReference>
<feature type="domain" description="HTH cro/C1-type" evidence="1">
    <location>
        <begin position="5"/>
        <end position="60"/>
    </location>
</feature>
<protein>
    <submittedName>
        <fullName evidence="2">XRE family transcriptional regulator</fullName>
    </submittedName>
</protein>
<dbReference type="EMBL" id="QOHO01000043">
    <property type="protein sequence ID" value="RFZ78278.1"/>
    <property type="molecule type" value="Genomic_DNA"/>
</dbReference>
<gene>
    <name evidence="2" type="ORF">DS742_14285</name>
</gene>
<dbReference type="SUPFAM" id="SSF47413">
    <property type="entry name" value="lambda repressor-like DNA-binding domains"/>
    <property type="match status" value="1"/>
</dbReference>
<accession>A0A3E2NB85</accession>
<dbReference type="InterPro" id="IPR010982">
    <property type="entry name" value="Lambda_DNA-bd_dom_sf"/>
</dbReference>
<dbReference type="RefSeq" id="WP_117417651.1">
    <property type="nucleotide sequence ID" value="NZ_QOHO01000043.1"/>
</dbReference>
<organism evidence="2 3">
    <name type="scientific">Lacrimispora amygdalina</name>
    <dbReference type="NCBI Taxonomy" id="253257"/>
    <lineage>
        <taxon>Bacteria</taxon>
        <taxon>Bacillati</taxon>
        <taxon>Bacillota</taxon>
        <taxon>Clostridia</taxon>
        <taxon>Lachnospirales</taxon>
        <taxon>Lachnospiraceae</taxon>
        <taxon>Lacrimispora</taxon>
    </lineage>
</organism>
<dbReference type="OrthoDB" id="9805309at2"/>
<evidence type="ECO:0000259" key="1">
    <source>
        <dbReference type="PROSITE" id="PS50943"/>
    </source>
</evidence>
<reference evidence="2 3" key="1">
    <citation type="submission" date="2018-07" db="EMBL/GenBank/DDBJ databases">
        <title>New species, Clostridium PI-S10-A1B.</title>
        <authorList>
            <person name="Krishna G."/>
            <person name="Summeta K."/>
            <person name="Shikha S."/>
            <person name="Prabhu P.B."/>
            <person name="Suresh K."/>
        </authorList>
    </citation>
    <scope>NUCLEOTIDE SEQUENCE [LARGE SCALE GENOMIC DNA]</scope>
    <source>
        <strain evidence="2 3">PI-S10-A1B</strain>
    </source>
</reference>
<dbReference type="Proteomes" id="UP000260680">
    <property type="component" value="Unassembled WGS sequence"/>
</dbReference>
<dbReference type="InterPro" id="IPR001387">
    <property type="entry name" value="Cro/C1-type_HTH"/>
</dbReference>
<dbReference type="Pfam" id="PF13443">
    <property type="entry name" value="HTH_26"/>
    <property type="match status" value="1"/>
</dbReference>
<proteinExistence type="predicted"/>
<comment type="caution">
    <text evidence="2">The sequence shown here is derived from an EMBL/GenBank/DDBJ whole genome shotgun (WGS) entry which is preliminary data.</text>
</comment>
<evidence type="ECO:0000313" key="2">
    <source>
        <dbReference type="EMBL" id="RFZ78278.1"/>
    </source>
</evidence>
<dbReference type="AlphaFoldDB" id="A0A3E2NB85"/>
<dbReference type="PROSITE" id="PS50943">
    <property type="entry name" value="HTH_CROC1"/>
    <property type="match status" value="1"/>
</dbReference>